<reference evidence="1" key="1">
    <citation type="submission" date="2023-03" db="EMBL/GenBank/DDBJ databases">
        <title>Massive genome expansion in bonnet fungi (Mycena s.s.) driven by repeated elements and novel gene families across ecological guilds.</title>
        <authorList>
            <consortium name="Lawrence Berkeley National Laboratory"/>
            <person name="Harder C.B."/>
            <person name="Miyauchi S."/>
            <person name="Viragh M."/>
            <person name="Kuo A."/>
            <person name="Thoen E."/>
            <person name="Andreopoulos B."/>
            <person name="Lu D."/>
            <person name="Skrede I."/>
            <person name="Drula E."/>
            <person name="Henrissat B."/>
            <person name="Morin E."/>
            <person name="Kohler A."/>
            <person name="Barry K."/>
            <person name="LaButti K."/>
            <person name="Morin E."/>
            <person name="Salamov A."/>
            <person name="Lipzen A."/>
            <person name="Mereny Z."/>
            <person name="Hegedus B."/>
            <person name="Baldrian P."/>
            <person name="Stursova M."/>
            <person name="Weitz H."/>
            <person name="Taylor A."/>
            <person name="Grigoriev I.V."/>
            <person name="Nagy L.G."/>
            <person name="Martin F."/>
            <person name="Kauserud H."/>
        </authorList>
    </citation>
    <scope>NUCLEOTIDE SEQUENCE</scope>
    <source>
        <strain evidence="1">9144</strain>
    </source>
</reference>
<proteinExistence type="predicted"/>
<dbReference type="Proteomes" id="UP001219525">
    <property type="component" value="Unassembled WGS sequence"/>
</dbReference>
<evidence type="ECO:0000313" key="1">
    <source>
        <dbReference type="EMBL" id="KAJ7198517.1"/>
    </source>
</evidence>
<organism evidence="1 2">
    <name type="scientific">Mycena pura</name>
    <dbReference type="NCBI Taxonomy" id="153505"/>
    <lineage>
        <taxon>Eukaryota</taxon>
        <taxon>Fungi</taxon>
        <taxon>Dikarya</taxon>
        <taxon>Basidiomycota</taxon>
        <taxon>Agaricomycotina</taxon>
        <taxon>Agaricomycetes</taxon>
        <taxon>Agaricomycetidae</taxon>
        <taxon>Agaricales</taxon>
        <taxon>Marasmiineae</taxon>
        <taxon>Mycenaceae</taxon>
        <taxon>Mycena</taxon>
    </lineage>
</organism>
<keyword evidence="2" id="KW-1185">Reference proteome</keyword>
<dbReference type="EMBL" id="JARJCW010000072">
    <property type="protein sequence ID" value="KAJ7198517.1"/>
    <property type="molecule type" value="Genomic_DNA"/>
</dbReference>
<name>A0AAD6V010_9AGAR</name>
<gene>
    <name evidence="1" type="ORF">GGX14DRAFT_573394</name>
</gene>
<comment type="caution">
    <text evidence="1">The sequence shown here is derived from an EMBL/GenBank/DDBJ whole genome shotgun (WGS) entry which is preliminary data.</text>
</comment>
<accession>A0AAD6V010</accession>
<dbReference type="AlphaFoldDB" id="A0AAD6V010"/>
<sequence>MVTPFSCPALKTTGIIMGVSAPCELPGVSSVVLLMVQPVAPFLIQRHVVTIEHEEGEPISFSSVFSLVDAPSVPHFETSFVTEDLVGSVVVEDTEDSCLIRTCKISSIGLAPDSTSLVKLHRKVFDTHDLALCFVYKGHLYDSVEEGVSIQIQHISRNSLTSGHCKESGLSVRSIGDRSNYRPFCFILPSTPFYGISAAFIHFNESFNLDSMKVIFLPSTATHAPDDGEASPLAFASSCKIAYICGRPLNVSLVWMDHSGFNVTVVVDAFEGPALMHVRYHPEMASTSVHKLQVPETINLHTLKAVCVDHTAGTVHVVDDRGVFSTLYYV</sequence>
<evidence type="ECO:0000313" key="2">
    <source>
        <dbReference type="Proteomes" id="UP001219525"/>
    </source>
</evidence>
<protein>
    <submittedName>
        <fullName evidence="1">Uncharacterized protein</fullName>
    </submittedName>
</protein>